<protein>
    <recommendedName>
        <fullName evidence="4">G protein-coupled receptor</fullName>
    </recommendedName>
</protein>
<feature type="transmembrane region" description="Helical" evidence="1">
    <location>
        <begin position="83"/>
        <end position="113"/>
    </location>
</feature>
<proteinExistence type="predicted"/>
<dbReference type="SUPFAM" id="SSF81321">
    <property type="entry name" value="Family A G protein-coupled receptor-like"/>
    <property type="match status" value="1"/>
</dbReference>
<accession>A0AA39LM12</accession>
<evidence type="ECO:0000313" key="2">
    <source>
        <dbReference type="EMBL" id="KAK0402287.1"/>
    </source>
</evidence>
<feature type="transmembrane region" description="Helical" evidence="1">
    <location>
        <begin position="190"/>
        <end position="216"/>
    </location>
</feature>
<keyword evidence="1" id="KW-0472">Membrane</keyword>
<dbReference type="AlphaFoldDB" id="A0AA39LM12"/>
<dbReference type="Proteomes" id="UP001175271">
    <property type="component" value="Unassembled WGS sequence"/>
</dbReference>
<feature type="transmembrane region" description="Helical" evidence="1">
    <location>
        <begin position="43"/>
        <end position="63"/>
    </location>
</feature>
<keyword evidence="1" id="KW-0812">Transmembrane</keyword>
<sequence length="250" mass="27939">MKFETNAFRYVVIGSTILTVPLNLFTIYVIIAKSPKNLELYKYVLLNISFWVFMSDMAIDIFLLPMPPPTKIVALYPTGLGSFFGPVGGGLCGAVTLFCVSECLAALSIAFFYRYLALNNDFRVCGWKPEREHYRYAIAVMVIVAPGLVLASTSYGFLPREEFTRMILDENPEIADLRNTVLVGPAKEGFIFACVVFFVCGQFSTIFLVLCVIAIVKRLKVLRPSMSAVTYVQHIQLMKSLAVQVSYETS</sequence>
<dbReference type="PANTHER" id="PTHR46891">
    <property type="entry name" value="SERPENTINE RECEPTOR, CLASS H-RELATED"/>
    <property type="match status" value="1"/>
</dbReference>
<keyword evidence="3" id="KW-1185">Reference proteome</keyword>
<feature type="transmembrane region" description="Helical" evidence="1">
    <location>
        <begin position="134"/>
        <end position="158"/>
    </location>
</feature>
<keyword evidence="1" id="KW-1133">Transmembrane helix</keyword>
<evidence type="ECO:0000313" key="3">
    <source>
        <dbReference type="Proteomes" id="UP001175271"/>
    </source>
</evidence>
<dbReference type="Pfam" id="PF10318">
    <property type="entry name" value="7TM_GPCR_Srh"/>
    <property type="match status" value="1"/>
</dbReference>
<name>A0AA39LM12_9BILA</name>
<reference evidence="2" key="1">
    <citation type="submission" date="2023-06" db="EMBL/GenBank/DDBJ databases">
        <title>Genomic analysis of the entomopathogenic nematode Steinernema hermaphroditum.</title>
        <authorList>
            <person name="Schwarz E.M."/>
            <person name="Heppert J.K."/>
            <person name="Baniya A."/>
            <person name="Schwartz H.T."/>
            <person name="Tan C.-H."/>
            <person name="Antoshechkin I."/>
            <person name="Sternberg P.W."/>
            <person name="Goodrich-Blair H."/>
            <person name="Dillman A.R."/>
        </authorList>
    </citation>
    <scope>NUCLEOTIDE SEQUENCE</scope>
    <source>
        <strain evidence="2">PS9179</strain>
        <tissue evidence="2">Whole animal</tissue>
    </source>
</reference>
<evidence type="ECO:0008006" key="4">
    <source>
        <dbReference type="Google" id="ProtNLM"/>
    </source>
</evidence>
<dbReference type="InterPro" id="IPR019422">
    <property type="entry name" value="7TM_GPCR_serpentine_rcpt_Srh"/>
</dbReference>
<comment type="caution">
    <text evidence="2">The sequence shown here is derived from an EMBL/GenBank/DDBJ whole genome shotgun (WGS) entry which is preliminary data.</text>
</comment>
<evidence type="ECO:0000256" key="1">
    <source>
        <dbReference type="SAM" id="Phobius"/>
    </source>
</evidence>
<gene>
    <name evidence="2" type="ORF">QR680_016250</name>
</gene>
<organism evidence="2 3">
    <name type="scientific">Steinernema hermaphroditum</name>
    <dbReference type="NCBI Taxonomy" id="289476"/>
    <lineage>
        <taxon>Eukaryota</taxon>
        <taxon>Metazoa</taxon>
        <taxon>Ecdysozoa</taxon>
        <taxon>Nematoda</taxon>
        <taxon>Chromadorea</taxon>
        <taxon>Rhabditida</taxon>
        <taxon>Tylenchina</taxon>
        <taxon>Panagrolaimomorpha</taxon>
        <taxon>Strongyloidoidea</taxon>
        <taxon>Steinernematidae</taxon>
        <taxon>Steinernema</taxon>
    </lineage>
</organism>
<feature type="transmembrane region" description="Helical" evidence="1">
    <location>
        <begin position="12"/>
        <end position="31"/>
    </location>
</feature>
<dbReference type="EMBL" id="JAUCMV010000004">
    <property type="protein sequence ID" value="KAK0402287.1"/>
    <property type="molecule type" value="Genomic_DNA"/>
</dbReference>